<dbReference type="SMART" id="SM00369">
    <property type="entry name" value="LRR_TYP"/>
    <property type="match status" value="7"/>
</dbReference>
<evidence type="ECO:0000256" key="2">
    <source>
        <dbReference type="ARBA" id="ARBA00009592"/>
    </source>
</evidence>
<dbReference type="GO" id="GO:0005886">
    <property type="term" value="C:plasma membrane"/>
    <property type="evidence" value="ECO:0007669"/>
    <property type="project" value="UniProtKB-SubCell"/>
</dbReference>
<evidence type="ECO:0000313" key="15">
    <source>
        <dbReference type="Proteomes" id="UP000027138"/>
    </source>
</evidence>
<feature type="region of interest" description="Disordered" evidence="12">
    <location>
        <begin position="694"/>
        <end position="784"/>
    </location>
</feature>
<dbReference type="PANTHER" id="PTHR48062:SF21">
    <property type="entry name" value="RECEPTOR-LIKE PROTEIN 12"/>
    <property type="match status" value="1"/>
</dbReference>
<evidence type="ECO:0000256" key="1">
    <source>
        <dbReference type="ARBA" id="ARBA00004251"/>
    </source>
</evidence>
<dbReference type="FunFam" id="3.80.10.10:FF:000095">
    <property type="entry name" value="LRR receptor-like serine/threonine-protein kinase GSO1"/>
    <property type="match status" value="1"/>
</dbReference>
<evidence type="ECO:0000256" key="3">
    <source>
        <dbReference type="ARBA" id="ARBA00022475"/>
    </source>
</evidence>
<dbReference type="Proteomes" id="UP000027138">
    <property type="component" value="Unassembled WGS sequence"/>
</dbReference>
<dbReference type="SUPFAM" id="SSF52058">
    <property type="entry name" value="L domain-like"/>
    <property type="match status" value="2"/>
</dbReference>
<reference evidence="14 15" key="1">
    <citation type="journal article" date="2014" name="PLoS ONE">
        <title>Global Analysis of Gene Expression Profiles in Physic Nut (Jatropha curcas L.) Seedlings Exposed to Salt Stress.</title>
        <authorList>
            <person name="Zhang L."/>
            <person name="Zhang C."/>
            <person name="Wu P."/>
            <person name="Chen Y."/>
            <person name="Li M."/>
            <person name="Jiang H."/>
            <person name="Wu G."/>
        </authorList>
    </citation>
    <scope>NUCLEOTIDE SEQUENCE [LARGE SCALE GENOMIC DNA]</scope>
    <source>
        <strain evidence="15">cv. GZQX0401</strain>
        <tissue evidence="14">Young leaves</tissue>
    </source>
</reference>
<keyword evidence="8 13" id="KW-1133">Transmembrane helix</keyword>
<dbReference type="InterPro" id="IPR032675">
    <property type="entry name" value="LRR_dom_sf"/>
</dbReference>
<feature type="transmembrane region" description="Helical" evidence="13">
    <location>
        <begin position="534"/>
        <end position="554"/>
    </location>
</feature>
<keyword evidence="9 13" id="KW-0472">Membrane</keyword>
<evidence type="ECO:0000256" key="5">
    <source>
        <dbReference type="ARBA" id="ARBA00022692"/>
    </source>
</evidence>
<comment type="subcellular location">
    <subcellularLocation>
        <location evidence="1">Cell membrane</location>
        <topology evidence="1">Single-pass type I membrane protein</topology>
    </subcellularLocation>
</comment>
<sequence>MKELDGLSNLEELDLSGNQIIKFEAKEDTRGLSKLSKLTLDNITTNGRCSSLLQSLGAFPYLKILSLRENDFKGKIFAQESHDMYILEELILDDSSLSEISLQSLGALPSLKFLSLSFLENTLPAQGLPNFKSLETLQMDYSSSSNDILQVIAKVTSLKDLSLSNCGLNGTMPVASGICELKHLQFLDMSSNDLNGNIPNSLSNCSLLELLAISDNHLSGVIPEWMGNMPSLRVLDLSRNIISGNLSSNFNPPQLFHVYLSENRIQGTISKAFYNCFELQVLDLRNNLLNGTIPKWIGERLSSLSYVSLSYNNFEGQIPNQLCNLDFLQLLDLSNNNLSGHILPCLKLRWQKLGGSTMYNRGPAEPRPNHLEFTTKWMTYPFQESILFYFSGIDLSVNKLTGEIPPEIGNFEEIEVLNLSHNSLTGQIPSTFSNLSQIESLDLSYNKLNGKIPTQFAQLTYLAAFSVAYNNLFRKTPDRVAQFATFDKSSYEGNPYLCGLPLPNTCSATLSPPLMPGVSTDEKQEENGFIDMNIFFISFSVAYVMVLLSIAAVLRINPQWRRAWFWFVEWPRIGCDMKLVYRLHFRDLREEEIILPLGVSPAGHRTASSAVHGGRKVADAQKIARLPPPDSNFREESKSTINLLSQWLVWPERARQFLHAAVQGGSSKLRRNLKSVEGKCSCGADEVIGTVPSSCSRRKRRGSPDLHRTTLSSSHGRLRSWPPFCETTPPASSYRREDEYGGLGCRSPWPVDEKRSGAREGVLSRERKKKKQKEKKKKKENLGF</sequence>
<evidence type="ECO:0000313" key="14">
    <source>
        <dbReference type="EMBL" id="KDP30217.1"/>
    </source>
</evidence>
<gene>
    <name evidence="14" type="ORF">JCGZ_16999</name>
</gene>
<keyword evidence="3" id="KW-1003">Cell membrane</keyword>
<evidence type="ECO:0000256" key="11">
    <source>
        <dbReference type="ARBA" id="ARBA00023180"/>
    </source>
</evidence>
<evidence type="ECO:0000256" key="4">
    <source>
        <dbReference type="ARBA" id="ARBA00022614"/>
    </source>
</evidence>
<comment type="similarity">
    <text evidence="2">Belongs to the RLP family.</text>
</comment>
<dbReference type="InterPro" id="IPR051502">
    <property type="entry name" value="RLP_Defense_Trigger"/>
</dbReference>
<dbReference type="OrthoDB" id="850626at2759"/>
<feature type="compositionally biased region" description="Basic residues" evidence="12">
    <location>
        <begin position="766"/>
        <end position="784"/>
    </location>
</feature>
<dbReference type="Pfam" id="PF13855">
    <property type="entry name" value="LRR_8"/>
    <property type="match status" value="2"/>
</dbReference>
<evidence type="ECO:0000256" key="13">
    <source>
        <dbReference type="SAM" id="Phobius"/>
    </source>
</evidence>
<keyword evidence="11" id="KW-0325">Glycoprotein</keyword>
<evidence type="ECO:0000256" key="6">
    <source>
        <dbReference type="ARBA" id="ARBA00022729"/>
    </source>
</evidence>
<proteinExistence type="inferred from homology"/>
<keyword evidence="5 13" id="KW-0812">Transmembrane</keyword>
<dbReference type="InterPro" id="IPR001611">
    <property type="entry name" value="Leu-rich_rpt"/>
</dbReference>
<dbReference type="EMBL" id="KK914699">
    <property type="protein sequence ID" value="KDP30217.1"/>
    <property type="molecule type" value="Genomic_DNA"/>
</dbReference>
<protein>
    <submittedName>
        <fullName evidence="14">Uncharacterized protein</fullName>
    </submittedName>
</protein>
<keyword evidence="7" id="KW-0677">Repeat</keyword>
<evidence type="ECO:0000256" key="8">
    <source>
        <dbReference type="ARBA" id="ARBA00022989"/>
    </source>
</evidence>
<keyword evidence="10" id="KW-0675">Receptor</keyword>
<feature type="compositionally biased region" description="Basic and acidic residues" evidence="12">
    <location>
        <begin position="751"/>
        <end position="765"/>
    </location>
</feature>
<dbReference type="InterPro" id="IPR003591">
    <property type="entry name" value="Leu-rich_rpt_typical-subtyp"/>
</dbReference>
<keyword evidence="6" id="KW-0732">Signal</keyword>
<dbReference type="PANTHER" id="PTHR48062">
    <property type="entry name" value="RECEPTOR-LIKE PROTEIN 14"/>
    <property type="match status" value="1"/>
</dbReference>
<evidence type="ECO:0000256" key="10">
    <source>
        <dbReference type="ARBA" id="ARBA00023170"/>
    </source>
</evidence>
<evidence type="ECO:0000256" key="7">
    <source>
        <dbReference type="ARBA" id="ARBA00022737"/>
    </source>
</evidence>
<dbReference type="STRING" id="180498.A0A067K2A2"/>
<evidence type="ECO:0000256" key="12">
    <source>
        <dbReference type="SAM" id="MobiDB-lite"/>
    </source>
</evidence>
<keyword evidence="4" id="KW-0433">Leucine-rich repeat</keyword>
<keyword evidence="15" id="KW-1185">Reference proteome</keyword>
<name>A0A067K2A2_JATCU</name>
<organism evidence="14 15">
    <name type="scientific">Jatropha curcas</name>
    <name type="common">Barbados nut</name>
    <dbReference type="NCBI Taxonomy" id="180498"/>
    <lineage>
        <taxon>Eukaryota</taxon>
        <taxon>Viridiplantae</taxon>
        <taxon>Streptophyta</taxon>
        <taxon>Embryophyta</taxon>
        <taxon>Tracheophyta</taxon>
        <taxon>Spermatophyta</taxon>
        <taxon>Magnoliopsida</taxon>
        <taxon>eudicotyledons</taxon>
        <taxon>Gunneridae</taxon>
        <taxon>Pentapetalae</taxon>
        <taxon>rosids</taxon>
        <taxon>fabids</taxon>
        <taxon>Malpighiales</taxon>
        <taxon>Euphorbiaceae</taxon>
        <taxon>Crotonoideae</taxon>
        <taxon>Jatropheae</taxon>
        <taxon>Jatropha</taxon>
    </lineage>
</organism>
<dbReference type="AlphaFoldDB" id="A0A067K2A2"/>
<dbReference type="PRINTS" id="PR00019">
    <property type="entry name" value="LEURICHRPT"/>
</dbReference>
<dbReference type="FunFam" id="3.80.10.10:FF:000111">
    <property type="entry name" value="LRR receptor-like serine/threonine-protein kinase ERECTA"/>
    <property type="match status" value="1"/>
</dbReference>
<accession>A0A067K2A2</accession>
<evidence type="ECO:0000256" key="9">
    <source>
        <dbReference type="ARBA" id="ARBA00023136"/>
    </source>
</evidence>
<dbReference type="PROSITE" id="PS51450">
    <property type="entry name" value="LRR"/>
    <property type="match status" value="1"/>
</dbReference>
<dbReference type="Gene3D" id="3.80.10.10">
    <property type="entry name" value="Ribonuclease Inhibitor"/>
    <property type="match status" value="1"/>
</dbReference>
<dbReference type="Pfam" id="PF00560">
    <property type="entry name" value="LRR_1"/>
    <property type="match status" value="5"/>
</dbReference>